<protein>
    <submittedName>
        <fullName evidence="2">Uncharacterized protein</fullName>
    </submittedName>
</protein>
<evidence type="ECO:0000313" key="3">
    <source>
        <dbReference type="Proteomes" id="UP000268535"/>
    </source>
</evidence>
<sequence>MLSQRKQREGAVPPQAPDAEDFAELTEEEAANLQFWREKAEAGERQRQAQHAKSWEGQRDTRIQSWRAFTQRQDRRSSVATRGGGGGGGGGGGSASSRREPSAGQSSLDADGPRRGSRPSSGPPSGPPSAPASGARASPPLNPRSRPGGPMATPPAKKRQRPSSIPLLG</sequence>
<dbReference type="Proteomes" id="UP000268535">
    <property type="component" value="Unassembled WGS sequence"/>
</dbReference>
<evidence type="ECO:0000313" key="2">
    <source>
        <dbReference type="EMBL" id="RKO95270.1"/>
    </source>
</evidence>
<dbReference type="EMBL" id="ML012294">
    <property type="protein sequence ID" value="RKO95270.1"/>
    <property type="molecule type" value="Genomic_DNA"/>
</dbReference>
<reference evidence="3" key="1">
    <citation type="journal article" date="2018" name="Nat. Microbiol.">
        <title>Leveraging single-cell genomics to expand the fungal tree of life.</title>
        <authorList>
            <person name="Ahrendt S.R."/>
            <person name="Quandt C.A."/>
            <person name="Ciobanu D."/>
            <person name="Clum A."/>
            <person name="Salamov A."/>
            <person name="Andreopoulos B."/>
            <person name="Cheng J.F."/>
            <person name="Woyke T."/>
            <person name="Pelin A."/>
            <person name="Henrissat B."/>
            <person name="Reynolds N.K."/>
            <person name="Benny G.L."/>
            <person name="Smith M.E."/>
            <person name="James T.Y."/>
            <person name="Grigoriev I.V."/>
        </authorList>
    </citation>
    <scope>NUCLEOTIDE SEQUENCE [LARGE SCALE GENOMIC DNA]</scope>
    <source>
        <strain evidence="3">ATCC 52028</strain>
    </source>
</reference>
<proteinExistence type="predicted"/>
<feature type="region of interest" description="Disordered" evidence="1">
    <location>
        <begin position="38"/>
        <end position="169"/>
    </location>
</feature>
<dbReference type="AlphaFoldDB" id="A0A4P9WV47"/>
<evidence type="ECO:0000256" key="1">
    <source>
        <dbReference type="SAM" id="MobiDB-lite"/>
    </source>
</evidence>
<feature type="compositionally biased region" description="Gly residues" evidence="1">
    <location>
        <begin position="82"/>
        <end position="94"/>
    </location>
</feature>
<feature type="compositionally biased region" description="Basic and acidic residues" evidence="1">
    <location>
        <begin position="38"/>
        <end position="62"/>
    </location>
</feature>
<feature type="region of interest" description="Disordered" evidence="1">
    <location>
        <begin position="1"/>
        <end position="21"/>
    </location>
</feature>
<accession>A0A4P9WV47</accession>
<organism evidence="2 3">
    <name type="scientific">Caulochytrium protostelioides</name>
    <dbReference type="NCBI Taxonomy" id="1555241"/>
    <lineage>
        <taxon>Eukaryota</taxon>
        <taxon>Fungi</taxon>
        <taxon>Fungi incertae sedis</taxon>
        <taxon>Chytridiomycota</taxon>
        <taxon>Chytridiomycota incertae sedis</taxon>
        <taxon>Chytridiomycetes</taxon>
        <taxon>Caulochytriales</taxon>
        <taxon>Caulochytriaceae</taxon>
        <taxon>Caulochytrium</taxon>
    </lineage>
</organism>
<name>A0A4P9WV47_9FUNG</name>
<feature type="compositionally biased region" description="Pro residues" evidence="1">
    <location>
        <begin position="121"/>
        <end position="130"/>
    </location>
</feature>
<gene>
    <name evidence="2" type="ORF">CAUPRSCDRAFT_13017</name>
</gene>